<evidence type="ECO:0000256" key="1">
    <source>
        <dbReference type="ARBA" id="ARBA00022679"/>
    </source>
</evidence>
<dbReference type="InterPro" id="IPR050483">
    <property type="entry name" value="CoA-transferase_III_domain"/>
</dbReference>
<dbReference type="Pfam" id="PF02515">
    <property type="entry name" value="CoA_transf_3"/>
    <property type="match status" value="1"/>
</dbReference>
<gene>
    <name evidence="2" type="ORF">TSA1_26390</name>
</gene>
<accession>A0A2M6UHB9</accession>
<name>A0A2M6UHB9_9BRAD</name>
<comment type="caution">
    <text evidence="2">The sequence shown here is derived from an EMBL/GenBank/DDBJ whole genome shotgun (WGS) entry which is preliminary data.</text>
</comment>
<dbReference type="Proteomes" id="UP000228930">
    <property type="component" value="Unassembled WGS sequence"/>
</dbReference>
<keyword evidence="3" id="KW-1185">Reference proteome</keyword>
<dbReference type="InterPro" id="IPR044855">
    <property type="entry name" value="CoA-Trfase_III_dom3_sf"/>
</dbReference>
<proteinExistence type="predicted"/>
<evidence type="ECO:0000313" key="3">
    <source>
        <dbReference type="Proteomes" id="UP000228930"/>
    </source>
</evidence>
<organism evidence="2 3">
    <name type="scientific">Bradyrhizobium nitroreducens</name>
    <dbReference type="NCBI Taxonomy" id="709803"/>
    <lineage>
        <taxon>Bacteria</taxon>
        <taxon>Pseudomonadati</taxon>
        <taxon>Pseudomonadota</taxon>
        <taxon>Alphaproteobacteria</taxon>
        <taxon>Hyphomicrobiales</taxon>
        <taxon>Nitrobacteraceae</taxon>
        <taxon>Bradyrhizobium</taxon>
    </lineage>
</organism>
<sequence length="428" mass="47003">MFDKLKISELPVLTREAPSGPSALDGLRVVDFTHFLAGPLATQMLADFGAEVIKIEPPGRGEDFRFYPPHDREMGAYGGGAPFLWANRNKKSIALDIKSAAGLEVAKDLIRSADVLVENFSTGVMERFGLDYEFCAKLNPRLIYCSISAYGRQGSFCDRSGLDAVVQAESGFMSMNGYPDRPGVRSGPVVMDMATSMMAGNAILLALFARERNRMGQKVEISLFDTAMTMTGFATMQHLTSGAEPQRHANVSPDTCPTGVFATADREVYIACGNDKIFQRLFTNVINRPDIANNIEFSSNAKRGAHRDFIFSVISEEFAKHPWDYWSRKLRAAAIPCGLVRTLSEALASDEARERNLVGRIEHPLIGWIPNISSPLRLEGTPALDARAAPFLGQHTLEVFSQVLGYDQERIAEIEASGACGKRQHLTS</sequence>
<protein>
    <submittedName>
        <fullName evidence="2">Carnitine dehydratase</fullName>
    </submittedName>
</protein>
<dbReference type="Gene3D" id="3.40.50.10540">
    <property type="entry name" value="Crotonobetainyl-coa:carnitine coa-transferase, domain 1"/>
    <property type="match status" value="1"/>
</dbReference>
<dbReference type="RefSeq" id="WP_100179034.1">
    <property type="nucleotide sequence ID" value="NZ_LFJC01000003.1"/>
</dbReference>
<reference evidence="2 3" key="1">
    <citation type="submission" date="2015-06" db="EMBL/GenBank/DDBJ databases">
        <title>Comparative genome analysis of nirS-carrying Bradyrhizobium sp. strains.</title>
        <authorList>
            <person name="Ishii S."/>
            <person name="Jang J."/>
            <person name="Nishizawa T."/>
            <person name="Senoo K."/>
        </authorList>
    </citation>
    <scope>NUCLEOTIDE SEQUENCE [LARGE SCALE GENOMIC DNA]</scope>
    <source>
        <strain evidence="2 3">TSA1</strain>
    </source>
</reference>
<evidence type="ECO:0000313" key="2">
    <source>
        <dbReference type="EMBL" id="PIT03907.1"/>
    </source>
</evidence>
<dbReference type="PANTHER" id="PTHR48207:SF4">
    <property type="entry name" value="BLL6097 PROTEIN"/>
    <property type="match status" value="1"/>
</dbReference>
<dbReference type="EMBL" id="LFJC01000003">
    <property type="protein sequence ID" value="PIT03907.1"/>
    <property type="molecule type" value="Genomic_DNA"/>
</dbReference>
<dbReference type="PANTHER" id="PTHR48207">
    <property type="entry name" value="SUCCINATE--HYDROXYMETHYLGLUTARATE COA-TRANSFERASE"/>
    <property type="match status" value="1"/>
</dbReference>
<keyword evidence="1" id="KW-0808">Transferase</keyword>
<dbReference type="AlphaFoldDB" id="A0A2M6UHB9"/>
<dbReference type="GO" id="GO:0008410">
    <property type="term" value="F:CoA-transferase activity"/>
    <property type="evidence" value="ECO:0007669"/>
    <property type="project" value="TreeGrafter"/>
</dbReference>
<dbReference type="InterPro" id="IPR003673">
    <property type="entry name" value="CoA-Trfase_fam_III"/>
</dbReference>
<dbReference type="SUPFAM" id="SSF89796">
    <property type="entry name" value="CoA-transferase family III (CaiB/BaiF)"/>
    <property type="match status" value="1"/>
</dbReference>
<dbReference type="Gene3D" id="3.30.1540.10">
    <property type="entry name" value="formyl-coa transferase, domain 3"/>
    <property type="match status" value="1"/>
</dbReference>
<dbReference type="InterPro" id="IPR023606">
    <property type="entry name" value="CoA-Trfase_III_dom_1_sf"/>
</dbReference>